<sequence length="142" mass="16786">MTVKEYLHQAYRLDQRIKSDTLEAQNLREMAGSVSGLRYDVDRVQTSKNTDAPFVRALERLWELENKVADELALLSDLKKQIREVIETVPDTDERMVLKYRYIHNMTWEQIGNELFADRTTVYRWHGSALQHVQMPEHPIEI</sequence>
<name>A0A6N7IW31_9FIRM</name>
<gene>
    <name evidence="1" type="ORF">FRC54_00530</name>
</gene>
<keyword evidence="2" id="KW-1185">Reference proteome</keyword>
<proteinExistence type="predicted"/>
<reference evidence="1" key="1">
    <citation type="journal article" date="2020" name="Appl. Environ. Microbiol.">
        <title>Medium-Chain Fatty Acid Synthesis by 'Candidatus Weimeria bifida' gen. nov., sp. nov., and 'Candidatus Pseudoramibacter fermentans' sp. nov.</title>
        <authorList>
            <person name="Scarborough M.J."/>
            <person name="Myers K.S."/>
            <person name="Donohue T.J."/>
            <person name="Noguera D.R."/>
        </authorList>
    </citation>
    <scope>NUCLEOTIDE SEQUENCE</scope>
    <source>
        <strain evidence="1">LCO1.1</strain>
    </source>
</reference>
<evidence type="ECO:0000313" key="1">
    <source>
        <dbReference type="EMBL" id="MQN00479.1"/>
    </source>
</evidence>
<dbReference type="SUPFAM" id="SSF88659">
    <property type="entry name" value="Sigma3 and sigma4 domains of RNA polymerase sigma factors"/>
    <property type="match status" value="1"/>
</dbReference>
<accession>A0A6N7IW31</accession>
<protein>
    <submittedName>
        <fullName evidence="1">DUF1492 domain-containing protein</fullName>
    </submittedName>
</protein>
<dbReference type="Gene3D" id="1.20.140.160">
    <property type="match status" value="1"/>
</dbReference>
<dbReference type="Pfam" id="PF07374">
    <property type="entry name" value="DUF1492"/>
    <property type="match status" value="1"/>
</dbReference>
<dbReference type="Proteomes" id="UP000460257">
    <property type="component" value="Unassembled WGS sequence"/>
</dbReference>
<evidence type="ECO:0000313" key="2">
    <source>
        <dbReference type="Proteomes" id="UP000460257"/>
    </source>
</evidence>
<dbReference type="AlphaFoldDB" id="A0A6N7IW31"/>
<dbReference type="EMBL" id="VOGC01000002">
    <property type="protein sequence ID" value="MQN00479.1"/>
    <property type="molecule type" value="Genomic_DNA"/>
</dbReference>
<dbReference type="InterPro" id="IPR010861">
    <property type="entry name" value="DUF1492"/>
</dbReference>
<organism evidence="1 2">
    <name type="scientific">Candidatus Weimeria bifida</name>
    <dbReference type="NCBI Taxonomy" id="2599074"/>
    <lineage>
        <taxon>Bacteria</taxon>
        <taxon>Bacillati</taxon>
        <taxon>Bacillota</taxon>
        <taxon>Clostridia</taxon>
        <taxon>Lachnospirales</taxon>
        <taxon>Lachnospiraceae</taxon>
        <taxon>Candidatus Weimeria</taxon>
    </lineage>
</organism>
<dbReference type="InterPro" id="IPR013324">
    <property type="entry name" value="RNA_pol_sigma_r3/r4-like"/>
</dbReference>
<comment type="caution">
    <text evidence="1">The sequence shown here is derived from an EMBL/GenBank/DDBJ whole genome shotgun (WGS) entry which is preliminary data.</text>
</comment>